<dbReference type="InterPro" id="IPR007267">
    <property type="entry name" value="GtrA_DPMS_TM"/>
</dbReference>
<keyword evidence="9" id="KW-1185">Reference proteome</keyword>
<dbReference type="RefSeq" id="WP_311424094.1">
    <property type="nucleotide sequence ID" value="NZ_JAVREH010000025.1"/>
</dbReference>
<feature type="transmembrane region" description="Helical" evidence="6">
    <location>
        <begin position="47"/>
        <end position="64"/>
    </location>
</feature>
<keyword evidence="5 6" id="KW-0472">Membrane</keyword>
<organism evidence="8 9">
    <name type="scientific">Jatrophihabitans lederbergiae</name>
    <dbReference type="NCBI Taxonomy" id="3075547"/>
    <lineage>
        <taxon>Bacteria</taxon>
        <taxon>Bacillati</taxon>
        <taxon>Actinomycetota</taxon>
        <taxon>Actinomycetes</taxon>
        <taxon>Jatrophihabitantales</taxon>
        <taxon>Jatrophihabitantaceae</taxon>
        <taxon>Jatrophihabitans</taxon>
    </lineage>
</organism>
<protein>
    <submittedName>
        <fullName evidence="8">GtrA family protein</fullName>
    </submittedName>
</protein>
<dbReference type="PANTHER" id="PTHR38459:SF1">
    <property type="entry name" value="PROPHAGE BACTOPRENOL-LINKED GLUCOSE TRANSLOCASE HOMOLOG"/>
    <property type="match status" value="1"/>
</dbReference>
<evidence type="ECO:0000256" key="3">
    <source>
        <dbReference type="ARBA" id="ARBA00022692"/>
    </source>
</evidence>
<evidence type="ECO:0000256" key="4">
    <source>
        <dbReference type="ARBA" id="ARBA00022989"/>
    </source>
</evidence>
<dbReference type="InterPro" id="IPR051401">
    <property type="entry name" value="GtrA_CellWall_Glycosyl"/>
</dbReference>
<keyword evidence="3 6" id="KW-0812">Transmembrane</keyword>
<feature type="domain" description="GtrA/DPMS transmembrane" evidence="7">
    <location>
        <begin position="23"/>
        <end position="140"/>
    </location>
</feature>
<evidence type="ECO:0000256" key="1">
    <source>
        <dbReference type="ARBA" id="ARBA00004141"/>
    </source>
</evidence>
<gene>
    <name evidence="8" type="ORF">RM423_16250</name>
</gene>
<feature type="transmembrane region" description="Helical" evidence="6">
    <location>
        <begin position="20"/>
        <end position="41"/>
    </location>
</feature>
<comment type="subcellular location">
    <subcellularLocation>
        <location evidence="1">Membrane</location>
        <topology evidence="1">Multi-pass membrane protein</topology>
    </subcellularLocation>
</comment>
<keyword evidence="4 6" id="KW-1133">Transmembrane helix</keyword>
<accession>A0ABU2JD93</accession>
<feature type="transmembrane region" description="Helical" evidence="6">
    <location>
        <begin position="113"/>
        <end position="134"/>
    </location>
</feature>
<evidence type="ECO:0000313" key="8">
    <source>
        <dbReference type="EMBL" id="MDT0262947.1"/>
    </source>
</evidence>
<reference evidence="9" key="1">
    <citation type="submission" date="2023-07" db="EMBL/GenBank/DDBJ databases">
        <title>30 novel species of actinomycetes from the DSMZ collection.</title>
        <authorList>
            <person name="Nouioui I."/>
        </authorList>
    </citation>
    <scope>NUCLEOTIDE SEQUENCE [LARGE SCALE GENOMIC DNA]</scope>
    <source>
        <strain evidence="9">DSM 44399</strain>
    </source>
</reference>
<evidence type="ECO:0000256" key="2">
    <source>
        <dbReference type="ARBA" id="ARBA00009399"/>
    </source>
</evidence>
<evidence type="ECO:0000313" key="9">
    <source>
        <dbReference type="Proteomes" id="UP001183176"/>
    </source>
</evidence>
<proteinExistence type="inferred from homology"/>
<feature type="transmembrane region" description="Helical" evidence="6">
    <location>
        <begin position="84"/>
        <end position="107"/>
    </location>
</feature>
<comment type="similarity">
    <text evidence="2">Belongs to the GtrA family.</text>
</comment>
<comment type="caution">
    <text evidence="8">The sequence shown here is derived from an EMBL/GenBank/DDBJ whole genome shotgun (WGS) entry which is preliminary data.</text>
</comment>
<sequence length="164" mass="18371">MSHSFVDRVRGSWRLLVKELAAFGFVGAIGFIIDLSLFNFFFNDGQIFAKTISTTVATVVTYVGNRYLSFSHRARSNLGREAGFFFLINLIALVGALAVIAVFSYPLHFKHHIVVMNVVNLATIGLGTVFRFWAYKRFVFLHPDRVAAGLPDDDPNEQQVPQTV</sequence>
<name>A0ABU2JD93_9ACTN</name>
<dbReference type="Pfam" id="PF04138">
    <property type="entry name" value="GtrA_DPMS_TM"/>
    <property type="match status" value="1"/>
</dbReference>
<dbReference type="PANTHER" id="PTHR38459">
    <property type="entry name" value="PROPHAGE BACTOPRENOL-LINKED GLUCOSE TRANSLOCASE HOMOLOG"/>
    <property type="match status" value="1"/>
</dbReference>
<evidence type="ECO:0000256" key="6">
    <source>
        <dbReference type="SAM" id="Phobius"/>
    </source>
</evidence>
<evidence type="ECO:0000256" key="5">
    <source>
        <dbReference type="ARBA" id="ARBA00023136"/>
    </source>
</evidence>
<dbReference type="Proteomes" id="UP001183176">
    <property type="component" value="Unassembled WGS sequence"/>
</dbReference>
<evidence type="ECO:0000259" key="7">
    <source>
        <dbReference type="Pfam" id="PF04138"/>
    </source>
</evidence>
<dbReference type="EMBL" id="JAVREH010000025">
    <property type="protein sequence ID" value="MDT0262947.1"/>
    <property type="molecule type" value="Genomic_DNA"/>
</dbReference>